<dbReference type="InterPro" id="IPR000385">
    <property type="entry name" value="MoaA_NifB_PqqE_Fe-S-bd_CS"/>
</dbReference>
<dbReference type="KEGG" id="mhor:MSHOH_4019"/>
<feature type="binding site" evidence="11">
    <location>
        <begin position="274"/>
        <end position="276"/>
    </location>
    <ligand>
        <name>GTP</name>
        <dbReference type="ChEBI" id="CHEBI:37565"/>
    </ligand>
</feature>
<evidence type="ECO:0000256" key="4">
    <source>
        <dbReference type="ARBA" id="ARBA00022741"/>
    </source>
</evidence>
<dbReference type="RefSeq" id="WP_048142783.1">
    <property type="nucleotide sequence ID" value="NZ_CP009516.1"/>
</dbReference>
<evidence type="ECO:0000256" key="8">
    <source>
        <dbReference type="ARBA" id="ARBA00023150"/>
    </source>
</evidence>
<keyword evidence="5 11" id="KW-0408">Iron</keyword>
<keyword evidence="3 11" id="KW-0479">Metal-binding</keyword>
<feature type="binding site" evidence="11">
    <location>
        <position position="46"/>
    </location>
    <ligand>
        <name>S-adenosyl-L-methionine</name>
        <dbReference type="ChEBI" id="CHEBI:59789"/>
    </ligand>
</feature>
<dbReference type="GO" id="GO:0005525">
    <property type="term" value="F:GTP binding"/>
    <property type="evidence" value="ECO:0007669"/>
    <property type="project" value="UniProtKB-UniRule"/>
</dbReference>
<dbReference type="GO" id="GO:0046872">
    <property type="term" value="F:metal ion binding"/>
    <property type="evidence" value="ECO:0007669"/>
    <property type="project" value="UniProtKB-KW"/>
</dbReference>
<feature type="binding site" evidence="11">
    <location>
        <position position="286"/>
    </location>
    <ligand>
        <name>[4Fe-4S] cluster</name>
        <dbReference type="ChEBI" id="CHEBI:49883"/>
        <label>2</label>
        <note>4Fe-4S-substrate</note>
    </ligand>
</feature>
<dbReference type="HOGENOM" id="CLU_009273_0_1_2"/>
<keyword evidence="8 11" id="KW-0501">Molybdenum cofactor biosynthesis</keyword>
<dbReference type="GeneID" id="24833387"/>
<dbReference type="InterPro" id="IPR006638">
    <property type="entry name" value="Elp3/MiaA/NifB-like_rSAM"/>
</dbReference>
<keyword evidence="1 11" id="KW-0004">4Fe-4S</keyword>
<dbReference type="PANTHER" id="PTHR22960:SF0">
    <property type="entry name" value="MOLYBDENUM COFACTOR BIOSYNTHESIS PROTEIN 1"/>
    <property type="match status" value="1"/>
</dbReference>
<keyword evidence="2 11" id="KW-0949">S-adenosyl-L-methionine</keyword>
<dbReference type="PROSITE" id="PS01305">
    <property type="entry name" value="MOAA_NIFB_PQQE"/>
    <property type="match status" value="1"/>
</dbReference>
<dbReference type="SFLD" id="SFLDS00029">
    <property type="entry name" value="Radical_SAM"/>
    <property type="match status" value="1"/>
</dbReference>
<reference evidence="13 14" key="1">
    <citation type="submission" date="2014-07" db="EMBL/GenBank/DDBJ databases">
        <title>Methanogenic archaea and the global carbon cycle.</title>
        <authorList>
            <person name="Henriksen J.R."/>
            <person name="Luke J."/>
            <person name="Reinhart S."/>
            <person name="Benedict M.N."/>
            <person name="Youngblut N.D."/>
            <person name="Metcalf M.E."/>
            <person name="Whitaker R.J."/>
            <person name="Metcalf W.W."/>
        </authorList>
    </citation>
    <scope>NUCLEOTIDE SEQUENCE [LARGE SCALE GENOMIC DNA]</scope>
    <source>
        <strain evidence="13 14">HB-1</strain>
    </source>
</reference>
<dbReference type="Pfam" id="PF06463">
    <property type="entry name" value="Mob_synth_C"/>
    <property type="match status" value="1"/>
</dbReference>
<comment type="caution">
    <text evidence="11">Lacks conserved residue(s) required for the propagation of feature annotation.</text>
</comment>
<feature type="binding site" evidence="11">
    <location>
        <position position="113"/>
    </location>
    <ligand>
        <name>GTP</name>
        <dbReference type="ChEBI" id="CHEBI:37565"/>
    </ligand>
</feature>
<evidence type="ECO:0000256" key="3">
    <source>
        <dbReference type="ARBA" id="ARBA00022723"/>
    </source>
</evidence>
<dbReference type="InterPro" id="IPR040064">
    <property type="entry name" value="MoaA-like"/>
</dbReference>
<keyword evidence="6 11" id="KW-0411">Iron-sulfur</keyword>
<dbReference type="Proteomes" id="UP000033101">
    <property type="component" value="Chromosome"/>
</dbReference>
<dbReference type="GO" id="GO:0061798">
    <property type="term" value="F:GTP 3',8'-cyclase activity"/>
    <property type="evidence" value="ECO:0007669"/>
    <property type="project" value="UniProtKB-UniRule"/>
</dbReference>
<sequence length="349" mass="39250">MKDNNSGKSSLLREEKEEKILVDPYGRKVTGLRISITDRCNLSCMYCHNEGADCCSCGPVGHEMSPELICGIVREAAKFGVSKIKFSGGEPLFRKDFEDILACLPPLKEVSATTNGIMLEKRAKTLKAAGLDRVNVSLDTLNSEKYGKITGAPPGTLEKVIKGIDSAVEAGLTPVKLNMVLLKGINDNEIDDMMDFTRPYKGKVILQLIELMNIAPELSKYTIDSKALEKSLEERASEVRVRHLHHRKKYIINGVEVEFVRPMDNSEFCANCSRLRITADGKLKPCLLVHDNLVDAREAKTPEEIEKLLRLAVSRRRPYYTPIIGIEELEKKRRQEKYIKRSKNKATEK</sequence>
<dbReference type="SFLD" id="SFLDG01386">
    <property type="entry name" value="main_SPASM_domain-containing"/>
    <property type="match status" value="1"/>
</dbReference>
<dbReference type="PANTHER" id="PTHR22960">
    <property type="entry name" value="MOLYBDOPTERIN COFACTOR SYNTHESIS PROTEIN A"/>
    <property type="match status" value="1"/>
</dbReference>
<evidence type="ECO:0000256" key="1">
    <source>
        <dbReference type="ARBA" id="ARBA00022485"/>
    </source>
</evidence>
<dbReference type="EC" id="4.1.99.22" evidence="11"/>
<comment type="pathway">
    <text evidence="11">Cofactor biosynthesis; molybdopterin biosynthesis.</text>
</comment>
<name>A0A0E3SIX1_9EURY</name>
<dbReference type="AlphaFoldDB" id="A0A0E3SIX1"/>
<comment type="similarity">
    <text evidence="11">Belongs to the radical SAM superfamily. MoaA family.</text>
</comment>
<feature type="domain" description="Radical SAM core" evidence="12">
    <location>
        <begin position="24"/>
        <end position="256"/>
    </location>
</feature>
<feature type="binding site" evidence="11">
    <location>
        <position position="47"/>
    </location>
    <ligand>
        <name>[4Fe-4S] cluster</name>
        <dbReference type="ChEBI" id="CHEBI:49883"/>
        <label>1</label>
        <note>4Fe-4S-S-AdoMet</note>
    </ligand>
</feature>
<gene>
    <name evidence="11" type="primary">moaA</name>
    <name evidence="13" type="ORF">MSHOH_4019</name>
</gene>
<feature type="binding site" evidence="11">
    <location>
        <position position="272"/>
    </location>
    <ligand>
        <name>[4Fe-4S] cluster</name>
        <dbReference type="ChEBI" id="CHEBI:49883"/>
        <label>2</label>
        <note>4Fe-4S-substrate</note>
    </ligand>
</feature>
<dbReference type="Pfam" id="PF04055">
    <property type="entry name" value="Radical_SAM"/>
    <property type="match status" value="1"/>
</dbReference>
<feature type="binding site" evidence="11">
    <location>
        <position position="85"/>
    </location>
    <ligand>
        <name>GTP</name>
        <dbReference type="ChEBI" id="CHEBI:37565"/>
    </ligand>
</feature>
<feature type="binding site" evidence="11">
    <location>
        <position position="137"/>
    </location>
    <ligand>
        <name>S-adenosyl-L-methionine</name>
        <dbReference type="ChEBI" id="CHEBI:59789"/>
    </ligand>
</feature>
<keyword evidence="7 11" id="KW-0342">GTP-binding</keyword>
<evidence type="ECO:0000313" key="13">
    <source>
        <dbReference type="EMBL" id="AKB80502.1"/>
    </source>
</evidence>
<evidence type="ECO:0000256" key="5">
    <source>
        <dbReference type="ARBA" id="ARBA00023004"/>
    </source>
</evidence>
<dbReference type="InterPro" id="IPR013485">
    <property type="entry name" value="MoaA_arc"/>
</dbReference>
<feature type="binding site" evidence="11">
    <location>
        <position position="176"/>
    </location>
    <ligand>
        <name>GTP</name>
        <dbReference type="ChEBI" id="CHEBI:37565"/>
    </ligand>
</feature>
<dbReference type="SFLD" id="SFLDG01383">
    <property type="entry name" value="cyclic_pyranopterin_phosphate"/>
    <property type="match status" value="1"/>
</dbReference>
<dbReference type="STRING" id="1434110.MSHOH_4019"/>
<proteinExistence type="inferred from homology"/>
<evidence type="ECO:0000256" key="10">
    <source>
        <dbReference type="ARBA" id="ARBA00048697"/>
    </source>
</evidence>
<protein>
    <recommendedName>
        <fullName evidence="11">Probable GTP 3',8-cyclase</fullName>
        <ecNumber evidence="11">4.1.99.22</ecNumber>
    </recommendedName>
    <alternativeName>
        <fullName evidence="11">Molybdenum cofactor biosynthesis protein A</fullName>
    </alternativeName>
</protein>
<dbReference type="GO" id="GO:1904047">
    <property type="term" value="F:S-adenosyl-L-methionine binding"/>
    <property type="evidence" value="ECO:0007669"/>
    <property type="project" value="UniProtKB-UniRule"/>
</dbReference>
<evidence type="ECO:0000256" key="6">
    <source>
        <dbReference type="ARBA" id="ARBA00023014"/>
    </source>
</evidence>
<keyword evidence="4 11" id="KW-0547">Nucleotide-binding</keyword>
<organism evidence="13 14">
    <name type="scientific">Methanosarcina horonobensis HB-1 = JCM 15518</name>
    <dbReference type="NCBI Taxonomy" id="1434110"/>
    <lineage>
        <taxon>Archaea</taxon>
        <taxon>Methanobacteriati</taxon>
        <taxon>Methanobacteriota</taxon>
        <taxon>Stenosarchaea group</taxon>
        <taxon>Methanomicrobia</taxon>
        <taxon>Methanosarcinales</taxon>
        <taxon>Methanosarcinaceae</taxon>
        <taxon>Methanosarcina</taxon>
    </lineage>
</organism>
<dbReference type="InterPro" id="IPR010505">
    <property type="entry name" value="MoaA_twitch"/>
</dbReference>
<dbReference type="InterPro" id="IPR007197">
    <property type="entry name" value="rSAM"/>
</dbReference>
<evidence type="ECO:0000256" key="2">
    <source>
        <dbReference type="ARBA" id="ARBA00022691"/>
    </source>
</evidence>
<feature type="binding site" evidence="11">
    <location>
        <position position="89"/>
    </location>
    <ligand>
        <name>S-adenosyl-L-methionine</name>
        <dbReference type="ChEBI" id="CHEBI:59789"/>
    </ligand>
</feature>
<dbReference type="GO" id="GO:0051539">
    <property type="term" value="F:4 iron, 4 sulfur cluster binding"/>
    <property type="evidence" value="ECO:0007669"/>
    <property type="project" value="UniProtKB-UniRule"/>
</dbReference>
<comment type="cofactor">
    <cofactor evidence="11">
        <name>[4Fe-4S] cluster</name>
        <dbReference type="ChEBI" id="CHEBI:49883"/>
    </cofactor>
    <text evidence="11">Binds 2 [4Fe-4S] clusters. Binds 1 [4Fe-4S] cluster coordinated with 3 cysteines and an exchangeable S-adenosyl-L-methionine and 1 [4Fe-4S] cluster coordinated with 3 cysteines and the GTP-derived substrate.</text>
</comment>
<dbReference type="CDD" id="cd01335">
    <property type="entry name" value="Radical_SAM"/>
    <property type="match status" value="1"/>
</dbReference>
<dbReference type="CDD" id="cd21117">
    <property type="entry name" value="Twitch_MoaA"/>
    <property type="match status" value="1"/>
</dbReference>
<dbReference type="InterPro" id="IPR013785">
    <property type="entry name" value="Aldolase_TIM"/>
</dbReference>
<evidence type="ECO:0000256" key="7">
    <source>
        <dbReference type="ARBA" id="ARBA00023134"/>
    </source>
</evidence>
<dbReference type="NCBIfam" id="NF001199">
    <property type="entry name" value="PRK00164.2-1"/>
    <property type="match status" value="1"/>
</dbReference>
<dbReference type="GO" id="GO:0006777">
    <property type="term" value="P:Mo-molybdopterin cofactor biosynthetic process"/>
    <property type="evidence" value="ECO:0007669"/>
    <property type="project" value="UniProtKB-UniRule"/>
</dbReference>
<keyword evidence="9 11" id="KW-0456">Lyase</keyword>
<dbReference type="SFLD" id="SFLDG01067">
    <property type="entry name" value="SPASM/twitch_domain_containing"/>
    <property type="match status" value="1"/>
</dbReference>
<evidence type="ECO:0000256" key="9">
    <source>
        <dbReference type="ARBA" id="ARBA00023239"/>
    </source>
</evidence>
<keyword evidence="14" id="KW-1185">Reference proteome</keyword>
<dbReference type="SUPFAM" id="SSF102114">
    <property type="entry name" value="Radical SAM enzymes"/>
    <property type="match status" value="1"/>
</dbReference>
<dbReference type="InterPro" id="IPR058240">
    <property type="entry name" value="rSAM_sf"/>
</dbReference>
<dbReference type="SMART" id="SM00729">
    <property type="entry name" value="Elp3"/>
    <property type="match status" value="1"/>
</dbReference>
<dbReference type="NCBIfam" id="TIGR02668">
    <property type="entry name" value="moaA_archaeal"/>
    <property type="match status" value="1"/>
</dbReference>
<feature type="binding site" evidence="11">
    <location>
        <position position="40"/>
    </location>
    <ligand>
        <name>[4Fe-4S] cluster</name>
        <dbReference type="ChEBI" id="CHEBI:49883"/>
        <label>1</label>
        <note>4Fe-4S-S-AdoMet</note>
    </ligand>
</feature>
<feature type="binding site" evidence="11">
    <location>
        <position position="44"/>
    </location>
    <ligand>
        <name>[4Fe-4S] cluster</name>
        <dbReference type="ChEBI" id="CHEBI:49883"/>
        <label>1</label>
        <note>4Fe-4S-S-AdoMet</note>
    </ligand>
</feature>
<dbReference type="GO" id="GO:0061799">
    <property type="term" value="F:cyclic pyranopterin monophosphate synthase activity"/>
    <property type="evidence" value="ECO:0007669"/>
    <property type="project" value="TreeGrafter"/>
</dbReference>
<dbReference type="OrthoDB" id="6925at2157"/>
<feature type="binding site" evidence="11">
    <location>
        <position position="269"/>
    </location>
    <ligand>
        <name>[4Fe-4S] cluster</name>
        <dbReference type="ChEBI" id="CHEBI:49883"/>
        <label>2</label>
        <note>4Fe-4S-substrate</note>
    </ligand>
</feature>
<dbReference type="UniPathway" id="UPA00344"/>
<evidence type="ECO:0000259" key="12">
    <source>
        <dbReference type="PROSITE" id="PS51918"/>
    </source>
</evidence>
<dbReference type="PATRIC" id="fig|1434110.4.peg.5108"/>
<feature type="binding site" evidence="11">
    <location>
        <position position="33"/>
    </location>
    <ligand>
        <name>GTP</name>
        <dbReference type="ChEBI" id="CHEBI:37565"/>
    </ligand>
</feature>
<evidence type="ECO:0000313" key="14">
    <source>
        <dbReference type="Proteomes" id="UP000033101"/>
    </source>
</evidence>
<comment type="catalytic activity">
    <reaction evidence="10 11">
        <text>GTP + AH2 + S-adenosyl-L-methionine = (8S)-3',8-cyclo-7,8-dihydroguanosine 5'-triphosphate + 5'-deoxyadenosine + L-methionine + A + H(+)</text>
        <dbReference type="Rhea" id="RHEA:49576"/>
        <dbReference type="ChEBI" id="CHEBI:13193"/>
        <dbReference type="ChEBI" id="CHEBI:15378"/>
        <dbReference type="ChEBI" id="CHEBI:17319"/>
        <dbReference type="ChEBI" id="CHEBI:17499"/>
        <dbReference type="ChEBI" id="CHEBI:37565"/>
        <dbReference type="ChEBI" id="CHEBI:57844"/>
        <dbReference type="ChEBI" id="CHEBI:59789"/>
        <dbReference type="ChEBI" id="CHEBI:131766"/>
        <dbReference type="EC" id="4.1.99.22"/>
    </reaction>
</comment>
<evidence type="ECO:0000256" key="11">
    <source>
        <dbReference type="HAMAP-Rule" id="MF_01225"/>
    </source>
</evidence>
<dbReference type="PROSITE" id="PS51918">
    <property type="entry name" value="RADICAL_SAM"/>
    <property type="match status" value="1"/>
</dbReference>
<comment type="function">
    <text evidence="11">Catalyzes the cyclization of GTP to (8S)-3',8-cyclo-7,8-dihydroguanosine 5'-triphosphate.</text>
</comment>
<dbReference type="Gene3D" id="3.20.20.70">
    <property type="entry name" value="Aldolase class I"/>
    <property type="match status" value="1"/>
</dbReference>
<dbReference type="InterPro" id="IPR050105">
    <property type="entry name" value="MoCo_biosynth_MoaA/MoaC"/>
</dbReference>
<dbReference type="HAMAP" id="MF_01225_A">
    <property type="entry name" value="MoaA_A"/>
    <property type="match status" value="1"/>
</dbReference>
<accession>A0A0E3SIX1</accession>
<dbReference type="EMBL" id="CP009516">
    <property type="protein sequence ID" value="AKB80502.1"/>
    <property type="molecule type" value="Genomic_DNA"/>
</dbReference>